<sequence length="173" mass="19436">MNIQDQLPDNQLTDDNLSFFKAIGVDYLTINPPPFAATVSGPAAEPLLKERGEITQYLKEKRTLAESHGLRLYNIALAGPDEITLGTPERDDKIELWKNTLRAMGEVGVPALGYNFKPIGNFRTATSFGRGGAGYSTFVHEEWEKDVPSHPDKQIDELGMWRNIEYFLERIVP</sequence>
<evidence type="ECO:0008006" key="2">
    <source>
        <dbReference type="Google" id="ProtNLM"/>
    </source>
</evidence>
<protein>
    <recommendedName>
        <fullName evidence="2">Xylose isomerase-like TIM barrel domain-containing protein</fullName>
    </recommendedName>
</protein>
<evidence type="ECO:0000313" key="1">
    <source>
        <dbReference type="EMBL" id="SVE42297.1"/>
    </source>
</evidence>
<name>A0A383DCU1_9ZZZZ</name>
<dbReference type="EMBL" id="UINC01216240">
    <property type="protein sequence ID" value="SVE42297.1"/>
    <property type="molecule type" value="Genomic_DNA"/>
</dbReference>
<organism evidence="1">
    <name type="scientific">marine metagenome</name>
    <dbReference type="NCBI Taxonomy" id="408172"/>
    <lineage>
        <taxon>unclassified sequences</taxon>
        <taxon>metagenomes</taxon>
        <taxon>ecological metagenomes</taxon>
    </lineage>
</organism>
<dbReference type="Pfam" id="PF03786">
    <property type="entry name" value="UxuA"/>
    <property type="match status" value="1"/>
</dbReference>
<feature type="non-terminal residue" evidence="1">
    <location>
        <position position="173"/>
    </location>
</feature>
<proteinExistence type="predicted"/>
<dbReference type="InterPro" id="IPR036237">
    <property type="entry name" value="Xyl_isomerase-like_sf"/>
</dbReference>
<accession>A0A383DCU1</accession>
<dbReference type="Gene3D" id="3.20.20.150">
    <property type="entry name" value="Divalent-metal-dependent TIM barrel enzymes"/>
    <property type="match status" value="1"/>
</dbReference>
<reference evidence="1" key="1">
    <citation type="submission" date="2018-05" db="EMBL/GenBank/DDBJ databases">
        <authorList>
            <person name="Lanie J.A."/>
            <person name="Ng W.-L."/>
            <person name="Kazmierczak K.M."/>
            <person name="Andrzejewski T.M."/>
            <person name="Davidsen T.M."/>
            <person name="Wayne K.J."/>
            <person name="Tettelin H."/>
            <person name="Glass J.I."/>
            <person name="Rusch D."/>
            <person name="Podicherti R."/>
            <person name="Tsui H.-C.T."/>
            <person name="Winkler M.E."/>
        </authorList>
    </citation>
    <scope>NUCLEOTIDE SEQUENCE</scope>
</reference>
<dbReference type="SUPFAM" id="SSF51658">
    <property type="entry name" value="Xylose isomerase-like"/>
    <property type="match status" value="1"/>
</dbReference>
<dbReference type="InterPro" id="IPR004628">
    <property type="entry name" value="Man_deHydtase"/>
</dbReference>
<dbReference type="AlphaFoldDB" id="A0A383DCU1"/>
<dbReference type="GO" id="GO:0006064">
    <property type="term" value="P:glucuronate catabolic process"/>
    <property type="evidence" value="ECO:0007669"/>
    <property type="project" value="InterPro"/>
</dbReference>
<gene>
    <name evidence="1" type="ORF">METZ01_LOCUS495151</name>
</gene>
<dbReference type="GO" id="GO:0008927">
    <property type="term" value="F:mannonate dehydratase activity"/>
    <property type="evidence" value="ECO:0007669"/>
    <property type="project" value="InterPro"/>
</dbReference>